<evidence type="ECO:0000259" key="9">
    <source>
        <dbReference type="Pfam" id="PF16531"/>
    </source>
</evidence>
<dbReference type="GO" id="GO:0007099">
    <property type="term" value="P:centriole replication"/>
    <property type="evidence" value="ECO:0007669"/>
    <property type="project" value="TreeGrafter"/>
</dbReference>
<reference evidence="11" key="1">
    <citation type="submission" date="2020-11" db="EMBL/GenBank/DDBJ databases">
        <authorList>
            <person name="Tran Van P."/>
        </authorList>
    </citation>
    <scope>NUCLEOTIDE SEQUENCE</scope>
</reference>
<evidence type="ECO:0000313" key="11">
    <source>
        <dbReference type="EMBL" id="CAD7225804.1"/>
    </source>
</evidence>
<accession>A0A7R8WBJ7</accession>
<evidence type="ECO:0000256" key="1">
    <source>
        <dbReference type="ARBA" id="ARBA00004300"/>
    </source>
</evidence>
<dbReference type="PANTHER" id="PTHR44281">
    <property type="entry name" value="SPINDLE ASSEMBLY ABNORMAL PROTEIN 6 HOMOLOG"/>
    <property type="match status" value="1"/>
</dbReference>
<feature type="region of interest" description="Disordered" evidence="8">
    <location>
        <begin position="515"/>
        <end position="562"/>
    </location>
</feature>
<dbReference type="InterPro" id="IPR041513">
    <property type="entry name" value="SAS6_CC"/>
</dbReference>
<comment type="subcellular location">
    <subcellularLocation>
        <location evidence="1">Cytoplasm</location>
        <location evidence="1">Cytoskeleton</location>
        <location evidence="1">Microtubule organizing center</location>
        <location evidence="1">Centrosome</location>
    </subcellularLocation>
</comment>
<dbReference type="InterPro" id="IPR032396">
    <property type="entry name" value="SAS-6_N"/>
</dbReference>
<keyword evidence="4 7" id="KW-0175">Coiled coil</keyword>
<sequence length="579" mass="65322">MHGPLLRCLQELLVQVTDEGDPCFYLSVVITEDDFQTLKSQQGLLVDFHAFPQKFIDLLNLCRQEQEQPNPKSVDTRHRLVSQKREYILNLVSGSSSAAITLEVVETNPFKHLCHLALILVPGNDAQVKSYLADCVKLLKMERDSLSRRLSQSETSLRDELAHARSQSASRGEELQRLRQELASSRADLMERHAQQHRRLALFSYVQPASYTNYKMRAEMTTRYEEDRREWEAKLSRLSHQMESRVAGLDAQNRDLAEKKHTAEASIRELLSRLSTLESSLKSAEKELQEARSARGSSDATRKEMEKEIVELRAKLMGLELSEKEKTNLTRRQADHLHTAQETRRRLEEQLQEKQSTLVRRENSIKQMTEELTKANQIIHKLQGEVRSFHTKVSAKQEAVIREKEEAIERLKRDLEEVRGQVALRGGEKVRLEEEVAQMKTRLEDLQKTIRTNENVIAYLNKQLNEGGGGGGAYSYLSSTVPTPSAGMSGPQVHSTPLERAATSRTVGNVRFAESSIQPGKENSSLAAYLKPDTSSGKPRSGIHRASDNPVTSSSFAAGKRGRAQQAYLKALKANATST</sequence>
<dbReference type="EMBL" id="OB660666">
    <property type="protein sequence ID" value="CAD7225804.1"/>
    <property type="molecule type" value="Genomic_DNA"/>
</dbReference>
<evidence type="ECO:0000256" key="3">
    <source>
        <dbReference type="ARBA" id="ARBA00022490"/>
    </source>
</evidence>
<evidence type="ECO:0000256" key="6">
    <source>
        <dbReference type="ARBA" id="ARBA00023306"/>
    </source>
</evidence>
<dbReference type="AlphaFoldDB" id="A0A7R8WBJ7"/>
<protein>
    <recommendedName>
        <fullName evidence="2">Spindle assembly abnormal protein 6 homolog</fullName>
    </recommendedName>
</protein>
<keyword evidence="3" id="KW-0963">Cytoplasm</keyword>
<feature type="domain" description="Spindle assembly abnormal protein 6 N-terminal" evidence="9">
    <location>
        <begin position="10"/>
        <end position="118"/>
    </location>
</feature>
<feature type="domain" description="SAS-6 coiled-coil" evidence="10">
    <location>
        <begin position="125"/>
        <end position="154"/>
    </location>
</feature>
<dbReference type="GO" id="GO:0005814">
    <property type="term" value="C:centriole"/>
    <property type="evidence" value="ECO:0007669"/>
    <property type="project" value="TreeGrafter"/>
</dbReference>
<feature type="compositionally biased region" description="Polar residues" evidence="8">
    <location>
        <begin position="515"/>
        <end position="526"/>
    </location>
</feature>
<dbReference type="InterPro" id="IPR038558">
    <property type="entry name" value="SAS-6_N_sf"/>
</dbReference>
<feature type="coiled-coil region" evidence="7">
    <location>
        <begin position="221"/>
        <end position="463"/>
    </location>
</feature>
<evidence type="ECO:0000256" key="7">
    <source>
        <dbReference type="SAM" id="Coils"/>
    </source>
</evidence>
<gene>
    <name evidence="11" type="ORF">CTOB1V02_LOCUS3736</name>
</gene>
<keyword evidence="5" id="KW-0206">Cytoskeleton</keyword>
<dbReference type="CDD" id="cd10142">
    <property type="entry name" value="HD_SAS6_N"/>
    <property type="match status" value="1"/>
</dbReference>
<dbReference type="GO" id="GO:0005813">
    <property type="term" value="C:centrosome"/>
    <property type="evidence" value="ECO:0007669"/>
    <property type="project" value="UniProtKB-SubCell"/>
</dbReference>
<proteinExistence type="predicted"/>
<feature type="region of interest" description="Disordered" evidence="8">
    <location>
        <begin position="149"/>
        <end position="174"/>
    </location>
</feature>
<evidence type="ECO:0000256" key="5">
    <source>
        <dbReference type="ARBA" id="ARBA00023212"/>
    </source>
</evidence>
<dbReference type="Gene3D" id="2.170.210.20">
    <property type="entry name" value="Spindle assembly abnormal protein 6, N-terminal domain"/>
    <property type="match status" value="1"/>
</dbReference>
<evidence type="ECO:0000256" key="2">
    <source>
        <dbReference type="ARBA" id="ARBA00020407"/>
    </source>
</evidence>
<name>A0A7R8WBJ7_9CRUS</name>
<keyword evidence="6" id="KW-0131">Cell cycle</keyword>
<dbReference type="Pfam" id="PF16531">
    <property type="entry name" value="SAS-6_N"/>
    <property type="match status" value="1"/>
</dbReference>
<evidence type="ECO:0000256" key="4">
    <source>
        <dbReference type="ARBA" id="ARBA00023054"/>
    </source>
</evidence>
<dbReference type="PANTHER" id="PTHR44281:SF2">
    <property type="entry name" value="SPINDLE ASSEMBLY ABNORMAL PROTEIN 6 HOMOLOG"/>
    <property type="match status" value="1"/>
</dbReference>
<dbReference type="OrthoDB" id="49058at2759"/>
<evidence type="ECO:0000259" key="10">
    <source>
        <dbReference type="Pfam" id="PF18594"/>
    </source>
</evidence>
<dbReference type="Pfam" id="PF18594">
    <property type="entry name" value="Sas6_CC"/>
    <property type="match status" value="1"/>
</dbReference>
<evidence type="ECO:0000256" key="8">
    <source>
        <dbReference type="SAM" id="MobiDB-lite"/>
    </source>
</evidence>
<organism evidence="11">
    <name type="scientific">Cyprideis torosa</name>
    <dbReference type="NCBI Taxonomy" id="163714"/>
    <lineage>
        <taxon>Eukaryota</taxon>
        <taxon>Metazoa</taxon>
        <taxon>Ecdysozoa</taxon>
        <taxon>Arthropoda</taxon>
        <taxon>Crustacea</taxon>
        <taxon>Oligostraca</taxon>
        <taxon>Ostracoda</taxon>
        <taxon>Podocopa</taxon>
        <taxon>Podocopida</taxon>
        <taxon>Cytherocopina</taxon>
        <taxon>Cytheroidea</taxon>
        <taxon>Cytherideidae</taxon>
        <taxon>Cyprideis</taxon>
    </lineage>
</organism>